<feature type="compositionally biased region" description="Basic and acidic residues" evidence="1">
    <location>
        <begin position="12"/>
        <end position="30"/>
    </location>
</feature>
<protein>
    <submittedName>
        <fullName evidence="2">(spotted green pufferfish) hypothetical protein</fullName>
    </submittedName>
</protein>
<dbReference type="KEGG" id="tng:GSTEN00003321G001"/>
<accession>Q4TCG2</accession>
<evidence type="ECO:0000256" key="1">
    <source>
        <dbReference type="SAM" id="MobiDB-lite"/>
    </source>
</evidence>
<name>Q4TCG2_TETNG</name>
<sequence>SSADVEGCSASDRQDGKDPQPHGARVEHQRRGIPRSPQVPSTNALRCATVYV</sequence>
<dbReference type="AlphaFoldDB" id="Q4TCG2"/>
<organism evidence="2">
    <name type="scientific">Tetraodon nigroviridis</name>
    <name type="common">Spotted green pufferfish</name>
    <name type="synonym">Chelonodon nigroviridis</name>
    <dbReference type="NCBI Taxonomy" id="99883"/>
    <lineage>
        <taxon>Eukaryota</taxon>
        <taxon>Metazoa</taxon>
        <taxon>Chordata</taxon>
        <taxon>Craniata</taxon>
        <taxon>Vertebrata</taxon>
        <taxon>Euteleostomi</taxon>
        <taxon>Actinopterygii</taxon>
        <taxon>Neopterygii</taxon>
        <taxon>Teleostei</taxon>
        <taxon>Neoteleostei</taxon>
        <taxon>Acanthomorphata</taxon>
        <taxon>Eupercaria</taxon>
        <taxon>Tetraodontiformes</taxon>
        <taxon>Tetradontoidea</taxon>
        <taxon>Tetraodontidae</taxon>
        <taxon>Tetraodon</taxon>
    </lineage>
</organism>
<comment type="caution">
    <text evidence="2">The sequence shown here is derived from an EMBL/GenBank/DDBJ whole genome shotgun (WGS) entry which is preliminary data.</text>
</comment>
<dbReference type="EMBL" id="CAAE01006927">
    <property type="protein sequence ID" value="CAF89420.1"/>
    <property type="molecule type" value="Genomic_DNA"/>
</dbReference>
<feature type="non-terminal residue" evidence="2">
    <location>
        <position position="1"/>
    </location>
</feature>
<proteinExistence type="predicted"/>
<evidence type="ECO:0000313" key="2">
    <source>
        <dbReference type="EMBL" id="CAF89420.1"/>
    </source>
</evidence>
<gene>
    <name evidence="2" type="ORF">GSTENG00003321001</name>
</gene>
<reference evidence="2" key="1">
    <citation type="journal article" date="2004" name="Nature">
        <title>Genome duplication in the teleost fish Tetraodon nigroviridis reveals the early vertebrate proto-karyotype.</title>
        <authorList>
            <person name="Jaillon O."/>
            <person name="Aury J.-M."/>
            <person name="Brunet F."/>
            <person name="Petit J.-L."/>
            <person name="Stange-Thomann N."/>
            <person name="Mauceli E."/>
            <person name="Bouneau L."/>
            <person name="Fischer C."/>
            <person name="Ozouf-Costaz C."/>
            <person name="Bernot A."/>
            <person name="Nicaud S."/>
            <person name="Jaffe D."/>
            <person name="Fisher S."/>
            <person name="Lutfalla G."/>
            <person name="Dossat C."/>
            <person name="Segurens B."/>
            <person name="Dasilva C."/>
            <person name="Salanoubat M."/>
            <person name="Levy M."/>
            <person name="Boudet N."/>
            <person name="Castellano S."/>
            <person name="Anthouard V."/>
            <person name="Jubin C."/>
            <person name="Castelli V."/>
            <person name="Katinka M."/>
            <person name="Vacherie B."/>
            <person name="Biemont C."/>
            <person name="Skalli Z."/>
            <person name="Cattolico L."/>
            <person name="Poulain J."/>
            <person name="De Berardinis V."/>
            <person name="Cruaud C."/>
            <person name="Duprat S."/>
            <person name="Brottier P."/>
            <person name="Coutanceau J.-P."/>
            <person name="Gouzy J."/>
            <person name="Parra G."/>
            <person name="Lardier G."/>
            <person name="Chapple C."/>
            <person name="McKernan K.J."/>
            <person name="McEwan P."/>
            <person name="Bosak S."/>
            <person name="Kellis M."/>
            <person name="Volff J.-N."/>
            <person name="Guigo R."/>
            <person name="Zody M.C."/>
            <person name="Mesirov J."/>
            <person name="Lindblad-Toh K."/>
            <person name="Birren B."/>
            <person name="Nusbaum C."/>
            <person name="Kahn D."/>
            <person name="Robinson-Rechavi M."/>
            <person name="Laudet V."/>
            <person name="Schachter V."/>
            <person name="Quetier F."/>
            <person name="Saurin W."/>
            <person name="Scarpelli C."/>
            <person name="Wincker P."/>
            <person name="Lander E.S."/>
            <person name="Weissenbach J."/>
            <person name="Roest Crollius H."/>
        </authorList>
    </citation>
    <scope>NUCLEOTIDE SEQUENCE [LARGE SCALE GENOMIC DNA]</scope>
</reference>
<feature type="region of interest" description="Disordered" evidence="1">
    <location>
        <begin position="1"/>
        <end position="52"/>
    </location>
</feature>
<reference evidence="2" key="2">
    <citation type="submission" date="2004-02" db="EMBL/GenBank/DDBJ databases">
        <authorList>
            <consortium name="Genoscope"/>
            <consortium name="Whitehead Institute Centre for Genome Research"/>
        </authorList>
    </citation>
    <scope>NUCLEOTIDE SEQUENCE</scope>
</reference>